<proteinExistence type="predicted"/>
<comment type="caution">
    <text evidence="1">The sequence shown here is derived from an EMBL/GenBank/DDBJ whole genome shotgun (WGS) entry which is preliminary data.</text>
</comment>
<protein>
    <submittedName>
        <fullName evidence="1">Uncharacterized protein</fullName>
    </submittedName>
</protein>
<gene>
    <name evidence="1" type="ORF">CCUG63697_01423</name>
</gene>
<evidence type="ECO:0000313" key="1">
    <source>
        <dbReference type="EMBL" id="TDZ52937.1"/>
    </source>
</evidence>
<dbReference type="EMBL" id="PECC01000026">
    <property type="protein sequence ID" value="TDZ52937.1"/>
    <property type="molecule type" value="Genomic_DNA"/>
</dbReference>
<keyword evidence="2" id="KW-1185">Reference proteome</keyword>
<dbReference type="Proteomes" id="UP000295165">
    <property type="component" value="Unassembled WGS sequence"/>
</dbReference>
<evidence type="ECO:0000313" key="2">
    <source>
        <dbReference type="Proteomes" id="UP000295165"/>
    </source>
</evidence>
<name>A0A4R8RJN6_9MYCO</name>
<sequence>MFRINSGFVPFDRNHIDTRMARTGTEDPGQLMAFAEGIHLM</sequence>
<reference evidence="1 2" key="1">
    <citation type="journal article" date="2019" name="Sci. Rep.">
        <title>Extended insight into the Mycobacterium chelonae-abscessus complex through whole genome sequencing of Mycobacterium salmoniphilum outbreak and Mycobacterium salmoniphilum-like strains.</title>
        <authorList>
            <person name="Behra P.R.K."/>
            <person name="Das S."/>
            <person name="Pettersson B.M.F."/>
            <person name="Shirreff L."/>
            <person name="DuCote T."/>
            <person name="Jacobsson K.G."/>
            <person name="Ennis D.G."/>
            <person name="Kirsebom L.A."/>
        </authorList>
    </citation>
    <scope>NUCLEOTIDE SEQUENCE [LARGE SCALE GENOMIC DNA]</scope>
    <source>
        <strain evidence="1 2">CCUG 63697</strain>
    </source>
</reference>
<accession>A0A4R8RJN6</accession>
<dbReference type="AlphaFoldDB" id="A0A4R8RJN6"/>
<organism evidence="1 2">
    <name type="scientific">Mycobacteroides franklinii</name>
    <dbReference type="NCBI Taxonomy" id="948102"/>
    <lineage>
        <taxon>Bacteria</taxon>
        <taxon>Bacillati</taxon>
        <taxon>Actinomycetota</taxon>
        <taxon>Actinomycetes</taxon>
        <taxon>Mycobacteriales</taxon>
        <taxon>Mycobacteriaceae</taxon>
        <taxon>Mycobacteroides</taxon>
    </lineage>
</organism>